<gene>
    <name evidence="1" type="ORF">Rhopal_000241-T1</name>
</gene>
<sequence length="268" mass="29292">MDEVDRNRISPQFAEFKREEAEVMETITGKPCLQILKLAGVLEAVKTKPVKVIENAGGAGILTVVLKENVPASADVEVVVGDVEEAMVLIAQDRIRSHGWDKVEAKVIDGMNIPYPDESFDFSFIHFGIQLYPDQPKGLSESLRVLRRGGTLGLTTWHSPGFIPLLRRADPSFPDITARMGPLTFPADVPAVLVDAGCAESSVRLEPIAVDVRFDNVDAFFAMMTKGVKGLFSNEERNAKMRELLEAEHGSGPFSLVWEGTAIAAEKA</sequence>
<organism evidence="1 2">
    <name type="scientific">Rhodotorula paludigena</name>
    <dbReference type="NCBI Taxonomy" id="86838"/>
    <lineage>
        <taxon>Eukaryota</taxon>
        <taxon>Fungi</taxon>
        <taxon>Dikarya</taxon>
        <taxon>Basidiomycota</taxon>
        <taxon>Pucciniomycotina</taxon>
        <taxon>Microbotryomycetes</taxon>
        <taxon>Sporidiobolales</taxon>
        <taxon>Sporidiobolaceae</taxon>
        <taxon>Rhodotorula</taxon>
    </lineage>
</organism>
<comment type="caution">
    <text evidence="1">The sequence shown here is derived from an EMBL/GenBank/DDBJ whole genome shotgun (WGS) entry which is preliminary data.</text>
</comment>
<accession>A0AAV5GF79</accession>
<dbReference type="InterPro" id="IPR029063">
    <property type="entry name" value="SAM-dependent_MTases_sf"/>
</dbReference>
<keyword evidence="2" id="KW-1185">Reference proteome</keyword>
<dbReference type="Pfam" id="PF01209">
    <property type="entry name" value="Ubie_methyltran"/>
    <property type="match status" value="1"/>
</dbReference>
<reference evidence="1 2" key="1">
    <citation type="submission" date="2021-12" db="EMBL/GenBank/DDBJ databases">
        <title>High titer production of polyol ester of fatty acids by Rhodotorula paludigena BS15 towards product separation-free biomass refinery.</title>
        <authorList>
            <person name="Mano J."/>
            <person name="Ono H."/>
            <person name="Tanaka T."/>
            <person name="Naito K."/>
            <person name="Sushida H."/>
            <person name="Ike M."/>
            <person name="Tokuyasu K."/>
            <person name="Kitaoka M."/>
        </authorList>
    </citation>
    <scope>NUCLEOTIDE SEQUENCE [LARGE SCALE GENOMIC DNA]</scope>
    <source>
        <strain evidence="1 2">BS15</strain>
    </source>
</reference>
<proteinExistence type="predicted"/>
<name>A0AAV5GF79_9BASI</name>
<evidence type="ECO:0000313" key="2">
    <source>
        <dbReference type="Proteomes" id="UP001342314"/>
    </source>
</evidence>
<dbReference type="PANTHER" id="PTHR43591:SF24">
    <property type="entry name" value="2-METHOXY-6-POLYPRENYL-1,4-BENZOQUINOL METHYLASE, MITOCHONDRIAL"/>
    <property type="match status" value="1"/>
</dbReference>
<evidence type="ECO:0000313" key="1">
    <source>
        <dbReference type="EMBL" id="GJN87293.1"/>
    </source>
</evidence>
<dbReference type="GO" id="GO:0008168">
    <property type="term" value="F:methyltransferase activity"/>
    <property type="evidence" value="ECO:0007669"/>
    <property type="project" value="TreeGrafter"/>
</dbReference>
<dbReference type="PANTHER" id="PTHR43591">
    <property type="entry name" value="METHYLTRANSFERASE"/>
    <property type="match status" value="1"/>
</dbReference>
<dbReference type="AlphaFoldDB" id="A0AAV5GF79"/>
<dbReference type="Proteomes" id="UP001342314">
    <property type="component" value="Unassembled WGS sequence"/>
</dbReference>
<dbReference type="Gene3D" id="3.40.50.150">
    <property type="entry name" value="Vaccinia Virus protein VP39"/>
    <property type="match status" value="1"/>
</dbReference>
<evidence type="ECO:0008006" key="3">
    <source>
        <dbReference type="Google" id="ProtNLM"/>
    </source>
</evidence>
<dbReference type="SUPFAM" id="SSF53335">
    <property type="entry name" value="S-adenosyl-L-methionine-dependent methyltransferases"/>
    <property type="match status" value="1"/>
</dbReference>
<protein>
    <recommendedName>
        <fullName evidence="3">Methyltransferase domain-containing protein</fullName>
    </recommendedName>
</protein>
<dbReference type="EMBL" id="BQKY01000001">
    <property type="protein sequence ID" value="GJN87293.1"/>
    <property type="molecule type" value="Genomic_DNA"/>
</dbReference>